<reference evidence="1 2" key="1">
    <citation type="submission" date="2020-08" db="EMBL/GenBank/DDBJ databases">
        <title>Genomic Encyclopedia of Type Strains, Phase IV (KMG-V): Genome sequencing to study the core and pangenomes of soil and plant-associated prokaryotes.</title>
        <authorList>
            <person name="Whitman W."/>
        </authorList>
    </citation>
    <scope>NUCLEOTIDE SEQUENCE [LARGE SCALE GENOMIC DNA]</scope>
    <source>
        <strain evidence="1 2">S3M1</strain>
    </source>
</reference>
<name>A0A7W8ZJF0_9SPHI</name>
<dbReference type="SUPFAM" id="SSF51206">
    <property type="entry name" value="cAMP-binding domain-like"/>
    <property type="match status" value="1"/>
</dbReference>
<dbReference type="EMBL" id="JACHCE010000001">
    <property type="protein sequence ID" value="MBB5634997.1"/>
    <property type="molecule type" value="Genomic_DNA"/>
</dbReference>
<dbReference type="Proteomes" id="UP000537204">
    <property type="component" value="Unassembled WGS sequence"/>
</dbReference>
<protein>
    <submittedName>
        <fullName evidence="1">CRP-like cAMP-binding protein</fullName>
    </submittedName>
</protein>
<comment type="caution">
    <text evidence="1">The sequence shown here is derived from an EMBL/GenBank/DDBJ whole genome shotgun (WGS) entry which is preliminary data.</text>
</comment>
<evidence type="ECO:0000313" key="1">
    <source>
        <dbReference type="EMBL" id="MBB5634997.1"/>
    </source>
</evidence>
<proteinExistence type="predicted"/>
<dbReference type="InterPro" id="IPR014710">
    <property type="entry name" value="RmlC-like_jellyroll"/>
</dbReference>
<dbReference type="Gene3D" id="2.60.120.10">
    <property type="entry name" value="Jelly Rolls"/>
    <property type="match status" value="1"/>
</dbReference>
<gene>
    <name evidence="1" type="ORF">HDE68_000882</name>
</gene>
<dbReference type="AlphaFoldDB" id="A0A7W8ZJF0"/>
<organism evidence="1 2">
    <name type="scientific">Pedobacter cryoconitis</name>
    <dbReference type="NCBI Taxonomy" id="188932"/>
    <lineage>
        <taxon>Bacteria</taxon>
        <taxon>Pseudomonadati</taxon>
        <taxon>Bacteroidota</taxon>
        <taxon>Sphingobacteriia</taxon>
        <taxon>Sphingobacteriales</taxon>
        <taxon>Sphingobacteriaceae</taxon>
        <taxon>Pedobacter</taxon>
    </lineage>
</organism>
<sequence length="137" mass="16155">MRYYINHDGEEKTYAFSQENDYVCNYESFIPQQPSTKVIQALEDCDILVISYDDLQLFYADVHEGERFGRIAIGAVFIQLLKDISSFYTETPELRYERFIKNHADLQQRISQYHIASFVGVKPQSLSRIRKRISMQI</sequence>
<accession>A0A7W8ZJF0</accession>
<dbReference type="InterPro" id="IPR018490">
    <property type="entry name" value="cNMP-bd_dom_sf"/>
</dbReference>
<evidence type="ECO:0000313" key="2">
    <source>
        <dbReference type="Proteomes" id="UP000537204"/>
    </source>
</evidence>